<dbReference type="InterPro" id="IPR057666">
    <property type="entry name" value="DrpA_SLOG"/>
</dbReference>
<proteinExistence type="inferred from homology"/>
<organism evidence="3 4">
    <name type="scientific">Ureibacillus massiliensis 4400831 = CIP 108448 = CCUG 49529</name>
    <dbReference type="NCBI Taxonomy" id="1211035"/>
    <lineage>
        <taxon>Bacteria</taxon>
        <taxon>Bacillati</taxon>
        <taxon>Bacillota</taxon>
        <taxon>Bacilli</taxon>
        <taxon>Bacillales</taxon>
        <taxon>Caryophanaceae</taxon>
        <taxon>Ureibacillus</taxon>
    </lineage>
</organism>
<dbReference type="Gene3D" id="3.40.50.450">
    <property type="match status" value="1"/>
</dbReference>
<dbReference type="PANTHER" id="PTHR43022:SF1">
    <property type="entry name" value="PROTEIN SMF"/>
    <property type="match status" value="1"/>
</dbReference>
<reference evidence="3 4" key="1">
    <citation type="submission" date="2014-02" db="EMBL/GenBank/DDBJ databases">
        <title>Draft genome sequence of Lysinibacillus massiliensis CCUG 49529.</title>
        <authorList>
            <person name="Zhang F."/>
            <person name="Wang G."/>
            <person name="Zhang L."/>
        </authorList>
    </citation>
    <scope>NUCLEOTIDE SEQUENCE [LARGE SCALE GENOMIC DNA]</scope>
    <source>
        <strain evidence="3 4">CCUG 49529</strain>
    </source>
</reference>
<evidence type="ECO:0000256" key="1">
    <source>
        <dbReference type="ARBA" id="ARBA00006525"/>
    </source>
</evidence>
<sequence>MNHENKYLQILALHYVYPLTFNKYLSLIKTIHSLDNLPTISTIELARILQIPTEKSKIIVENYLKMLQVNLEDAYKSEGIVPISFDSEKYPMELFELKDPPTVIYAMGDVSLLEKVHKIAIIGSRNATKYSAIAIDYIVPPLIENDFVIVSGLAKGADSLAHRATIQYGGKTIGVLGNGFFHYYPKENKSLSIEMAKNHLLITEYPPYVGPKKWQFPMRNRIISGISEAVVVTEAALRSGTLSTSDHALEHGKDVFVVPGPIDSDTSKGTNQLLKEGAIPVWNGYQIIEERKMFIGKY</sequence>
<dbReference type="SUPFAM" id="SSF102405">
    <property type="entry name" value="MCP/YpsA-like"/>
    <property type="match status" value="1"/>
</dbReference>
<accession>A0A0A3JA57</accession>
<dbReference type="eggNOG" id="COG0758">
    <property type="taxonomic scope" value="Bacteria"/>
</dbReference>
<comment type="caution">
    <text evidence="3">The sequence shown here is derived from an EMBL/GenBank/DDBJ whole genome shotgun (WGS) entry which is preliminary data.</text>
</comment>
<dbReference type="Pfam" id="PF02481">
    <property type="entry name" value="DNA_processg_A"/>
    <property type="match status" value="1"/>
</dbReference>
<feature type="domain" description="Smf/DprA SLOG" evidence="2">
    <location>
        <begin position="83"/>
        <end position="290"/>
    </location>
</feature>
<comment type="similarity">
    <text evidence="1">Belongs to the DprA/Smf family.</text>
</comment>
<name>A0A0A3JA57_9BACL</name>
<dbReference type="RefSeq" id="WP_036171683.1">
    <property type="nucleotide sequence ID" value="NZ_AVCZ01000002.1"/>
</dbReference>
<protein>
    <submittedName>
        <fullName evidence="3">DNA processing protein</fullName>
    </submittedName>
</protein>
<dbReference type="Proteomes" id="UP000030595">
    <property type="component" value="Unassembled WGS sequence"/>
</dbReference>
<evidence type="ECO:0000313" key="3">
    <source>
        <dbReference type="EMBL" id="KGR92088.1"/>
    </source>
</evidence>
<dbReference type="NCBIfam" id="TIGR00732">
    <property type="entry name" value="dprA"/>
    <property type="match status" value="1"/>
</dbReference>
<evidence type="ECO:0000313" key="4">
    <source>
        <dbReference type="Proteomes" id="UP000030595"/>
    </source>
</evidence>
<dbReference type="OrthoDB" id="9785707at2"/>
<evidence type="ECO:0000259" key="2">
    <source>
        <dbReference type="Pfam" id="PF02481"/>
    </source>
</evidence>
<dbReference type="EMBL" id="JPVQ01000002">
    <property type="protein sequence ID" value="KGR92088.1"/>
    <property type="molecule type" value="Genomic_DNA"/>
</dbReference>
<gene>
    <name evidence="3" type="ORF">CD30_01825</name>
</gene>
<dbReference type="PANTHER" id="PTHR43022">
    <property type="entry name" value="PROTEIN SMF"/>
    <property type="match status" value="1"/>
</dbReference>
<dbReference type="AlphaFoldDB" id="A0A0A3JA57"/>
<keyword evidence="4" id="KW-1185">Reference proteome</keyword>
<dbReference type="InterPro" id="IPR003488">
    <property type="entry name" value="DprA"/>
</dbReference>
<dbReference type="GO" id="GO:0009294">
    <property type="term" value="P:DNA-mediated transformation"/>
    <property type="evidence" value="ECO:0007669"/>
    <property type="project" value="InterPro"/>
</dbReference>